<name>A0A101LXM8_PICGL</name>
<dbReference type="AlphaFoldDB" id="A0A101LXM8"/>
<gene>
    <name evidence="1" type="ORF">ABT39_MTgene5436</name>
</gene>
<evidence type="ECO:0000313" key="1">
    <source>
        <dbReference type="EMBL" id="KUM47251.1"/>
    </source>
</evidence>
<organism evidence="1">
    <name type="scientific">Picea glauca</name>
    <name type="common">White spruce</name>
    <name type="synonym">Pinus glauca</name>
    <dbReference type="NCBI Taxonomy" id="3330"/>
    <lineage>
        <taxon>Eukaryota</taxon>
        <taxon>Viridiplantae</taxon>
        <taxon>Streptophyta</taxon>
        <taxon>Embryophyta</taxon>
        <taxon>Tracheophyta</taxon>
        <taxon>Spermatophyta</taxon>
        <taxon>Pinopsida</taxon>
        <taxon>Pinidae</taxon>
        <taxon>Conifers I</taxon>
        <taxon>Pinales</taxon>
        <taxon>Pinaceae</taxon>
        <taxon>Picea</taxon>
    </lineage>
</organism>
<protein>
    <submittedName>
        <fullName evidence="1">Uncharacterized protein</fullName>
    </submittedName>
</protein>
<dbReference type="EMBL" id="LKAM01000007">
    <property type="protein sequence ID" value="KUM47251.1"/>
    <property type="molecule type" value="Genomic_DNA"/>
</dbReference>
<reference evidence="1" key="1">
    <citation type="journal article" date="2015" name="Genome Biol. Evol.">
        <title>Organellar Genomes of White Spruce (Picea glauca): Assembly and Annotation.</title>
        <authorList>
            <person name="Jackman S.D."/>
            <person name="Warren R.L."/>
            <person name="Gibb E.A."/>
            <person name="Vandervalk B.P."/>
            <person name="Mohamadi H."/>
            <person name="Chu J."/>
            <person name="Raymond A."/>
            <person name="Pleasance S."/>
            <person name="Coope R."/>
            <person name="Wildung M.R."/>
            <person name="Ritland C.E."/>
            <person name="Bousquet J."/>
            <person name="Jones S.J."/>
            <person name="Bohlmann J."/>
            <person name="Birol I."/>
        </authorList>
    </citation>
    <scope>NUCLEOTIDE SEQUENCE [LARGE SCALE GENOMIC DNA]</scope>
    <source>
        <tissue evidence="1">Flushing bud</tissue>
    </source>
</reference>
<keyword evidence="1" id="KW-0496">Mitochondrion</keyword>
<accession>A0A101LXM8</accession>
<comment type="caution">
    <text evidence="1">The sequence shown here is derived from an EMBL/GenBank/DDBJ whole genome shotgun (WGS) entry which is preliminary data.</text>
</comment>
<geneLocation type="mitochondrion" evidence="1"/>
<proteinExistence type="predicted"/>
<sequence length="154" mass="17224">MGTAERSIRCRNDSERDSEPLFPKCFGATSFFWMPGHRMGMVWANPSLEVGRGVSVVSVHLYRLSPFTAMKERTAPSCMHMNLVYSNGTKNRQKLAVPNRAIEVSNVIHFGRTKLGNNGGPLRKQASQSAWFTASMSHSSFAPDIYKGSLNRRK</sequence>